<reference evidence="2 3" key="1">
    <citation type="submission" date="2016-12" db="EMBL/GenBank/DDBJ databases">
        <authorList>
            <person name="Song W.-J."/>
            <person name="Kurnit D.M."/>
        </authorList>
    </citation>
    <scope>NUCLEOTIDE SEQUENCE [LARGE SCALE GENOMIC DNA]</scope>
    <source>
        <strain evidence="2 3">175</strain>
    </source>
</reference>
<dbReference type="RefSeq" id="WP_085213417.1">
    <property type="nucleotide sequence ID" value="NZ_FXAM01000001.1"/>
</dbReference>
<dbReference type="PANTHER" id="PTHR38765">
    <property type="entry name" value="DUF484 DOMAIN-CONTAINING PROTEIN"/>
    <property type="match status" value="1"/>
</dbReference>
<protein>
    <recommendedName>
        <fullName evidence="4">DUF484 domain-containing protein</fullName>
    </recommendedName>
</protein>
<evidence type="ECO:0000256" key="1">
    <source>
        <dbReference type="SAM" id="Coils"/>
    </source>
</evidence>
<sequence length="229" mass="25235">MSAETAKRKERTRTTAREVEAYLQKHPEFFKHHLALLETLTIPHPCGDAVSLITRHIQILRERDQRLQQQMAEILQVARDNEALRERLHHLTLTLIDARSLEDALAGLKWGLHEYFQADFVAVRIAEPMFDSPIANLALSGDTPLWGLALADGDPHCLSLAPHEGGSLFGAHGGEAASCAFVPLRHAGFKGVLAIGSRNPKRYQPGLGSFFLAQMGEIVSARLAALIPD</sequence>
<dbReference type="STRING" id="1760988.SAMN02949497_2666"/>
<proteinExistence type="predicted"/>
<accession>A0A1Y6CYD5</accession>
<evidence type="ECO:0008006" key="4">
    <source>
        <dbReference type="Google" id="ProtNLM"/>
    </source>
</evidence>
<dbReference type="EMBL" id="FXAM01000001">
    <property type="protein sequence ID" value="SMF95306.1"/>
    <property type="molecule type" value="Genomic_DNA"/>
</dbReference>
<dbReference type="InterPro" id="IPR007435">
    <property type="entry name" value="DUF484"/>
</dbReference>
<feature type="coiled-coil region" evidence="1">
    <location>
        <begin position="57"/>
        <end position="87"/>
    </location>
</feature>
<evidence type="ECO:0000313" key="3">
    <source>
        <dbReference type="Proteomes" id="UP000192923"/>
    </source>
</evidence>
<evidence type="ECO:0000313" key="2">
    <source>
        <dbReference type="EMBL" id="SMF95306.1"/>
    </source>
</evidence>
<dbReference type="Proteomes" id="UP000192923">
    <property type="component" value="Unassembled WGS sequence"/>
</dbReference>
<keyword evidence="3" id="KW-1185">Reference proteome</keyword>
<dbReference type="Pfam" id="PF04340">
    <property type="entry name" value="DUF484"/>
    <property type="match status" value="1"/>
</dbReference>
<dbReference type="Gene3D" id="3.30.450.40">
    <property type="match status" value="1"/>
</dbReference>
<dbReference type="AlphaFoldDB" id="A0A1Y6CYD5"/>
<dbReference type="PANTHER" id="PTHR38765:SF1">
    <property type="entry name" value="DUF484 DOMAIN-CONTAINING PROTEIN"/>
    <property type="match status" value="1"/>
</dbReference>
<keyword evidence="1" id="KW-0175">Coiled coil</keyword>
<dbReference type="OrthoDB" id="8525200at2"/>
<name>A0A1Y6CYD5_9GAMM</name>
<organism evidence="2 3">
    <name type="scientific">Methylomagnum ishizawai</name>
    <dbReference type="NCBI Taxonomy" id="1760988"/>
    <lineage>
        <taxon>Bacteria</taxon>
        <taxon>Pseudomonadati</taxon>
        <taxon>Pseudomonadota</taxon>
        <taxon>Gammaproteobacteria</taxon>
        <taxon>Methylococcales</taxon>
        <taxon>Methylococcaceae</taxon>
        <taxon>Methylomagnum</taxon>
    </lineage>
</organism>
<dbReference type="InterPro" id="IPR029016">
    <property type="entry name" value="GAF-like_dom_sf"/>
</dbReference>
<gene>
    <name evidence="2" type="ORF">SAMN02949497_2666</name>
</gene>